<organism evidence="1 2">
    <name type="scientific">Tissierella carlieri</name>
    <dbReference type="NCBI Taxonomy" id="689904"/>
    <lineage>
        <taxon>Bacteria</taxon>
        <taxon>Bacillati</taxon>
        <taxon>Bacillota</taxon>
        <taxon>Tissierellia</taxon>
        <taxon>Tissierellales</taxon>
        <taxon>Tissierellaceae</taxon>
        <taxon>Tissierella</taxon>
    </lineage>
</organism>
<proteinExistence type="predicted"/>
<gene>
    <name evidence="1" type="ORF">NE686_22680</name>
</gene>
<reference evidence="1 2" key="1">
    <citation type="submission" date="2022-06" db="EMBL/GenBank/DDBJ databases">
        <title>Isolation of gut microbiota from human fecal samples.</title>
        <authorList>
            <person name="Pamer E.G."/>
            <person name="Barat B."/>
            <person name="Waligurski E."/>
            <person name="Medina S."/>
            <person name="Paddock L."/>
            <person name="Mostad J."/>
        </authorList>
    </citation>
    <scope>NUCLEOTIDE SEQUENCE [LARGE SCALE GENOMIC DNA]</scope>
    <source>
        <strain evidence="1 2">DFI.7.95</strain>
    </source>
</reference>
<keyword evidence="2" id="KW-1185">Reference proteome</keyword>
<feature type="non-terminal residue" evidence="1">
    <location>
        <position position="1"/>
    </location>
</feature>
<dbReference type="EMBL" id="JANGAC010000098">
    <property type="protein sequence ID" value="MCQ4925904.1"/>
    <property type="molecule type" value="Genomic_DNA"/>
</dbReference>
<dbReference type="Proteomes" id="UP001524478">
    <property type="component" value="Unassembled WGS sequence"/>
</dbReference>
<evidence type="ECO:0000313" key="1">
    <source>
        <dbReference type="EMBL" id="MCQ4925904.1"/>
    </source>
</evidence>
<comment type="caution">
    <text evidence="1">The sequence shown here is derived from an EMBL/GenBank/DDBJ whole genome shotgun (WGS) entry which is preliminary data.</text>
</comment>
<name>A0ABT1SHL8_9FIRM</name>
<protein>
    <submittedName>
        <fullName evidence="1">Uncharacterized protein</fullName>
    </submittedName>
</protein>
<feature type="non-terminal residue" evidence="1">
    <location>
        <position position="72"/>
    </location>
</feature>
<dbReference type="RefSeq" id="WP_256313198.1">
    <property type="nucleotide sequence ID" value="NZ_JANGAC010000098.1"/>
</dbReference>
<evidence type="ECO:0000313" key="2">
    <source>
        <dbReference type="Proteomes" id="UP001524478"/>
    </source>
</evidence>
<sequence length="72" mass="8440">RMEVNKLKPNIYLTINTKKSINGFIIDIQTIDEQYDTAKKIEKVILDFDSDIVRIKEGIKKDAPNFYNDYSL</sequence>
<accession>A0ABT1SHL8</accession>